<name>A0A2V3UEP9_9HYPH</name>
<accession>A0A2V3UEP9</accession>
<dbReference type="InterPro" id="IPR007487">
    <property type="entry name" value="ABC_transpt-TYRBP-like"/>
</dbReference>
<organism evidence="2 3">
    <name type="scientific">Chelatococcus asaccharovorans</name>
    <dbReference type="NCBI Taxonomy" id="28210"/>
    <lineage>
        <taxon>Bacteria</taxon>
        <taxon>Pseudomonadati</taxon>
        <taxon>Pseudomonadota</taxon>
        <taxon>Alphaproteobacteria</taxon>
        <taxon>Hyphomicrobiales</taxon>
        <taxon>Chelatococcaceae</taxon>
        <taxon>Chelatococcus</taxon>
    </lineage>
</organism>
<feature type="signal peptide" evidence="1">
    <location>
        <begin position="1"/>
        <end position="41"/>
    </location>
</feature>
<proteinExistence type="predicted"/>
<gene>
    <name evidence="2" type="ORF">C7450_102126</name>
</gene>
<evidence type="ECO:0000313" key="3">
    <source>
        <dbReference type="Proteomes" id="UP000248021"/>
    </source>
</evidence>
<dbReference type="Pfam" id="PF04392">
    <property type="entry name" value="ABC_sub_bind"/>
    <property type="match status" value="1"/>
</dbReference>
<protein>
    <submittedName>
        <fullName evidence="2">Putative ABC transport system substrate-binding protein</fullName>
    </submittedName>
</protein>
<reference evidence="2 3" key="1">
    <citation type="submission" date="2018-05" db="EMBL/GenBank/DDBJ databases">
        <title>Genomic Encyclopedia of Type Strains, Phase IV (KMG-IV): sequencing the most valuable type-strain genomes for metagenomic binning, comparative biology and taxonomic classification.</title>
        <authorList>
            <person name="Goeker M."/>
        </authorList>
    </citation>
    <scope>NUCLEOTIDE SEQUENCE [LARGE SCALE GENOMIC DNA]</scope>
    <source>
        <strain evidence="2 3">DSM 6462</strain>
    </source>
</reference>
<dbReference type="PANTHER" id="PTHR35271">
    <property type="entry name" value="ABC TRANSPORTER, SUBSTRATE-BINDING LIPOPROTEIN-RELATED"/>
    <property type="match status" value="1"/>
</dbReference>
<comment type="caution">
    <text evidence="2">The sequence shown here is derived from an EMBL/GenBank/DDBJ whole genome shotgun (WGS) entry which is preliminary data.</text>
</comment>
<dbReference type="AlphaFoldDB" id="A0A2V3UEP9"/>
<evidence type="ECO:0000256" key="1">
    <source>
        <dbReference type="SAM" id="SignalP"/>
    </source>
</evidence>
<keyword evidence="1" id="KW-0732">Signal</keyword>
<dbReference type="Gene3D" id="3.40.50.2300">
    <property type="match status" value="2"/>
</dbReference>
<feature type="chain" id="PRO_5041123463" evidence="1">
    <location>
        <begin position="42"/>
        <end position="353"/>
    </location>
</feature>
<dbReference type="Proteomes" id="UP000248021">
    <property type="component" value="Unassembled WGS sequence"/>
</dbReference>
<keyword evidence="3" id="KW-1185">Reference proteome</keyword>
<dbReference type="PANTHER" id="PTHR35271:SF1">
    <property type="entry name" value="ABC TRANSPORTER, SUBSTRATE-BINDING LIPOPROTEIN"/>
    <property type="match status" value="1"/>
</dbReference>
<dbReference type="OrthoDB" id="9776955at2"/>
<dbReference type="CDD" id="cd06325">
    <property type="entry name" value="PBP1_ABC_unchar_transporter"/>
    <property type="match status" value="1"/>
</dbReference>
<dbReference type="EMBL" id="QJJK01000002">
    <property type="protein sequence ID" value="PXW63211.1"/>
    <property type="molecule type" value="Genomic_DNA"/>
</dbReference>
<dbReference type="InterPro" id="IPR006311">
    <property type="entry name" value="TAT_signal"/>
</dbReference>
<sequence length="353" mass="38553">MQRPYRQNKRRGQKGFVMRRRSFLQLAAGGTAALAAGGAFAQARNGPFKIYRITYRGRTEVEDGFDDYLAANKVEATFIERDADRGKAKLSDFVAEIRQLKPDLVYTWGTPVTLGVAGRFDAADKAAFITETPIVFTLVAAPVNAGIVPSLADPGRNVTGAVHVVPTAIQLRAMSSYRPIEKLGILYTQTEQNSVAIVEEVKALQPTMKFELVARQFRVDSAGRPIADGIEELIAEIKGAGANWLYLLPDTFLGTQYKRVVPAALKEKLPTFGAAELAIREGGALVALVTRYYSVGQLAASKAVKILRQGIPPAQIPIESLKRFSLIINMPVAKELDLYPPIEMLNYAEVLTG</sequence>
<evidence type="ECO:0000313" key="2">
    <source>
        <dbReference type="EMBL" id="PXW63211.1"/>
    </source>
</evidence>
<dbReference type="PROSITE" id="PS51318">
    <property type="entry name" value="TAT"/>
    <property type="match status" value="1"/>
</dbReference>